<name>A0A1J4JNR3_9EUKA</name>
<evidence type="ECO:0008006" key="3">
    <source>
        <dbReference type="Google" id="ProtNLM"/>
    </source>
</evidence>
<gene>
    <name evidence="1" type="ORF">TRFO_34742</name>
</gene>
<dbReference type="GeneID" id="94844544"/>
<dbReference type="Proteomes" id="UP000179807">
    <property type="component" value="Unassembled WGS sequence"/>
</dbReference>
<organism evidence="1 2">
    <name type="scientific">Tritrichomonas foetus</name>
    <dbReference type="NCBI Taxonomy" id="1144522"/>
    <lineage>
        <taxon>Eukaryota</taxon>
        <taxon>Metamonada</taxon>
        <taxon>Parabasalia</taxon>
        <taxon>Tritrichomonadida</taxon>
        <taxon>Tritrichomonadidae</taxon>
        <taxon>Tritrichomonas</taxon>
    </lineage>
</organism>
<dbReference type="VEuPathDB" id="TrichDB:TRFO_34742"/>
<dbReference type="AlphaFoldDB" id="A0A1J4JNR3"/>
<reference evidence="1" key="1">
    <citation type="submission" date="2016-10" db="EMBL/GenBank/DDBJ databases">
        <authorList>
            <person name="Benchimol M."/>
            <person name="Almeida L.G."/>
            <person name="Vasconcelos A.T."/>
            <person name="Perreira-Neves A."/>
            <person name="Rosa I.A."/>
            <person name="Tasca T."/>
            <person name="Bogo M.R."/>
            <person name="de Souza W."/>
        </authorList>
    </citation>
    <scope>NUCLEOTIDE SEQUENCE [LARGE SCALE GENOMIC DNA]</scope>
    <source>
        <strain evidence="1">K</strain>
    </source>
</reference>
<accession>A0A1J4JNR3</accession>
<dbReference type="RefSeq" id="XP_068352045.1">
    <property type="nucleotide sequence ID" value="XM_068509840.1"/>
</dbReference>
<comment type="caution">
    <text evidence="1">The sequence shown here is derived from an EMBL/GenBank/DDBJ whole genome shotgun (WGS) entry which is preliminary data.</text>
</comment>
<proteinExistence type="predicted"/>
<evidence type="ECO:0000313" key="2">
    <source>
        <dbReference type="Proteomes" id="UP000179807"/>
    </source>
</evidence>
<keyword evidence="2" id="KW-1185">Reference proteome</keyword>
<evidence type="ECO:0000313" key="1">
    <source>
        <dbReference type="EMBL" id="OHS98908.1"/>
    </source>
</evidence>
<dbReference type="EMBL" id="MLAK01001033">
    <property type="protein sequence ID" value="OHS98908.1"/>
    <property type="molecule type" value="Genomic_DNA"/>
</dbReference>
<protein>
    <recommendedName>
        <fullName evidence="3">Ubiquitin-like domain-containing protein</fullName>
    </recommendedName>
</protein>
<sequence length="261" mass="31095">MNFFQKKNRQKFFSMNDTKLLYVQVVKSNLYEIEVTDDTSLEDARDFLIKNHNFSDDDTLLFRFIYRGKFLHNPNPFSTISPRSRLILYLQKIEPQDPIEEEEEEENDNNSQTHQFSNESFSRFVNSVTDITTNSFIESIYNPNNDIYRNTMETATIFDLFVNNESSQAIFYDFLLNHFSQVFRYHNIRPQTIFDIIGWGQAEGPSIVSDETVLIESLNTNQRELFEQLVEEFGRTQEETIRVYSENEFNLERTREALRRM</sequence>
<dbReference type="OrthoDB" id="10643010at2759"/>